<evidence type="ECO:0000313" key="1">
    <source>
        <dbReference type="EMBL" id="RDG37361.1"/>
    </source>
</evidence>
<reference evidence="1 2" key="1">
    <citation type="submission" date="2018-07" db="EMBL/GenBank/DDBJ databases">
        <title>Streptomyces species from bats.</title>
        <authorList>
            <person name="Dunlap C."/>
        </authorList>
    </citation>
    <scope>NUCLEOTIDE SEQUENCE [LARGE SCALE GENOMIC DNA]</scope>
    <source>
        <strain evidence="1 2">AC230</strain>
    </source>
</reference>
<protein>
    <submittedName>
        <fullName evidence="1">Uncharacterized protein</fullName>
    </submittedName>
</protein>
<name>A0A370B6Y3_9ACTN</name>
<dbReference type="EMBL" id="QQNA01000105">
    <property type="protein sequence ID" value="RDG37361.1"/>
    <property type="molecule type" value="Genomic_DNA"/>
</dbReference>
<comment type="caution">
    <text evidence="1">The sequence shown here is derived from an EMBL/GenBank/DDBJ whole genome shotgun (WGS) entry which is preliminary data.</text>
</comment>
<accession>A0A370B6Y3</accession>
<gene>
    <name evidence="1" type="ORF">DVH02_14970</name>
</gene>
<sequence>MWSRTVPGAKRLLEGCEAGADRVAVPAPGTSKGTDCRPVVVTSDRLGTLDEESGKVSWDAKLRLPSGTVDRVFRTASRIVVVTAPARGSCRATVAAAGTEAGEGDEGWRRTFVWDQPQAAREARTGCRWDRDLPLYVDFRMVLPEAAGAMLVNSYFGTLHDIQRLAPGEYPTLDGGRNPVVRAPGRPDRPLEPSRFRPVRPDGFGASARLVTSGFWQDGDRLALVDRSGRTLWRGASDCRAWSSGHGGSDAVTYCDGDELVTLRPTGGD</sequence>
<evidence type="ECO:0000313" key="2">
    <source>
        <dbReference type="Proteomes" id="UP000253741"/>
    </source>
</evidence>
<dbReference type="AlphaFoldDB" id="A0A370B6Y3"/>
<organism evidence="1 2">
    <name type="scientific">Streptomyces corynorhini</name>
    <dbReference type="NCBI Taxonomy" id="2282652"/>
    <lineage>
        <taxon>Bacteria</taxon>
        <taxon>Bacillati</taxon>
        <taxon>Actinomycetota</taxon>
        <taxon>Actinomycetes</taxon>
        <taxon>Kitasatosporales</taxon>
        <taxon>Streptomycetaceae</taxon>
        <taxon>Streptomyces</taxon>
    </lineage>
</organism>
<dbReference type="Proteomes" id="UP000253741">
    <property type="component" value="Unassembled WGS sequence"/>
</dbReference>
<proteinExistence type="predicted"/>
<keyword evidence="2" id="KW-1185">Reference proteome</keyword>